<dbReference type="EMBL" id="JABBMT010000014">
    <property type="protein sequence ID" value="NMM41205.1"/>
    <property type="molecule type" value="Genomic_DNA"/>
</dbReference>
<keyword evidence="3" id="KW-0472">Membrane</keyword>
<dbReference type="Gene3D" id="1.10.10.10">
    <property type="entry name" value="Winged helix-like DNA-binding domain superfamily/Winged helix DNA-binding domain"/>
    <property type="match status" value="1"/>
</dbReference>
<dbReference type="InterPro" id="IPR036388">
    <property type="entry name" value="WH-like_DNA-bd_sf"/>
</dbReference>
<dbReference type="Proteomes" id="UP000570493">
    <property type="component" value="Unassembled WGS sequence"/>
</dbReference>
<dbReference type="SUPFAM" id="SSF69304">
    <property type="entry name" value="Tricorn protease N-terminal domain"/>
    <property type="match status" value="1"/>
</dbReference>
<dbReference type="GO" id="GO:0000160">
    <property type="term" value="P:phosphorelay signal transduction system"/>
    <property type="evidence" value="ECO:0007669"/>
    <property type="project" value="InterPro"/>
</dbReference>
<protein>
    <submittedName>
        <fullName evidence="5">TolB protein</fullName>
    </submittedName>
</protein>
<dbReference type="InterPro" id="IPR011042">
    <property type="entry name" value="6-blade_b-propeller_TolB-like"/>
</dbReference>
<dbReference type="RefSeq" id="WP_169020236.1">
    <property type="nucleotide sequence ID" value="NZ_JABBMT010000014.1"/>
</dbReference>
<dbReference type="SUPFAM" id="SSF46894">
    <property type="entry name" value="C-terminal effector domain of the bipartite response regulators"/>
    <property type="match status" value="1"/>
</dbReference>
<organism evidence="5 6">
    <name type="scientific">Pseudoalteromonas arctica</name>
    <dbReference type="NCBI Taxonomy" id="394751"/>
    <lineage>
        <taxon>Bacteria</taxon>
        <taxon>Pseudomonadati</taxon>
        <taxon>Pseudomonadota</taxon>
        <taxon>Gammaproteobacteria</taxon>
        <taxon>Alteromonadales</taxon>
        <taxon>Pseudoalteromonadaceae</taxon>
        <taxon>Pseudoalteromonas</taxon>
    </lineage>
</organism>
<dbReference type="InterPro" id="IPR001867">
    <property type="entry name" value="OmpR/PhoB-type_DNA-bd"/>
</dbReference>
<dbReference type="AlphaFoldDB" id="A0A7Y0DT86"/>
<dbReference type="InterPro" id="IPR016032">
    <property type="entry name" value="Sig_transdc_resp-reg_C-effctor"/>
</dbReference>
<keyword evidence="6" id="KW-1185">Reference proteome</keyword>
<dbReference type="Gene3D" id="2.120.10.30">
    <property type="entry name" value="TolB, C-terminal domain"/>
    <property type="match status" value="2"/>
</dbReference>
<reference evidence="5" key="1">
    <citation type="submission" date="2020-04" db="EMBL/GenBank/DDBJ databases">
        <title>Genome Sequencing for Pseudoaltermonas arctica.</title>
        <authorList>
            <person name="Elkins N.S."/>
        </authorList>
    </citation>
    <scope>NUCLEOTIDE SEQUENCE [LARGE SCALE GENOMIC DNA]</scope>
    <source>
        <strain evidence="5">NEC-BIFX-2020_0012</strain>
    </source>
</reference>
<keyword evidence="3" id="KW-1133">Transmembrane helix</keyword>
<feature type="DNA-binding region" description="OmpR/PhoB-type" evidence="2">
    <location>
        <begin position="1"/>
        <end position="99"/>
    </location>
</feature>
<dbReference type="PANTHER" id="PTHR36842">
    <property type="entry name" value="PROTEIN TOLB HOMOLOG"/>
    <property type="match status" value="1"/>
</dbReference>
<dbReference type="SUPFAM" id="SSF82171">
    <property type="entry name" value="DPP6 N-terminal domain-like"/>
    <property type="match status" value="1"/>
</dbReference>
<dbReference type="PROSITE" id="PS51755">
    <property type="entry name" value="OMPR_PHOB"/>
    <property type="match status" value="1"/>
</dbReference>
<evidence type="ECO:0000256" key="2">
    <source>
        <dbReference type="PROSITE-ProRule" id="PRU01091"/>
    </source>
</evidence>
<proteinExistence type="predicted"/>
<dbReference type="GO" id="GO:0006355">
    <property type="term" value="P:regulation of DNA-templated transcription"/>
    <property type="evidence" value="ECO:0007669"/>
    <property type="project" value="InterPro"/>
</dbReference>
<accession>A0A7Y0DT86</accession>
<keyword evidence="3" id="KW-0812">Transmembrane</keyword>
<name>A0A7Y0DT86_9GAMM</name>
<evidence type="ECO:0000259" key="4">
    <source>
        <dbReference type="PROSITE" id="PS51755"/>
    </source>
</evidence>
<evidence type="ECO:0000256" key="1">
    <source>
        <dbReference type="ARBA" id="ARBA00023125"/>
    </source>
</evidence>
<evidence type="ECO:0000256" key="3">
    <source>
        <dbReference type="SAM" id="Phobius"/>
    </source>
</evidence>
<evidence type="ECO:0000313" key="6">
    <source>
        <dbReference type="Proteomes" id="UP000570493"/>
    </source>
</evidence>
<dbReference type="CDD" id="cd00383">
    <property type="entry name" value="trans_reg_C"/>
    <property type="match status" value="1"/>
</dbReference>
<gene>
    <name evidence="5" type="ORF">HHO47_10310</name>
</gene>
<evidence type="ECO:0000313" key="5">
    <source>
        <dbReference type="EMBL" id="NMM41205.1"/>
    </source>
</evidence>
<dbReference type="GO" id="GO:0003677">
    <property type="term" value="F:DNA binding"/>
    <property type="evidence" value="ECO:0007669"/>
    <property type="project" value="UniProtKB-UniRule"/>
</dbReference>
<dbReference type="PANTHER" id="PTHR36842:SF1">
    <property type="entry name" value="PROTEIN TOLB"/>
    <property type="match status" value="1"/>
</dbReference>
<dbReference type="SMART" id="SM00862">
    <property type="entry name" value="Trans_reg_C"/>
    <property type="match status" value="1"/>
</dbReference>
<sequence>MTGFRIGNFTVDVSRCKISSVESEQVVEPKVMDVLQFLYSKRGNVVSQEEIFAAVWPNSVFSPSNVQRNIALLRKALNEDSKNPKFIITHPKRGYCLALDEEKPQTVTRAILIFTTVILLCLIGGWLSLDQEAVKTDFSVLVPITSNEANESYLSQSHNGKYLAFVRGDDNNQHIWLKELATGKEVQLSQYPSTYSSLGWSADNRALAFIEKQNDISQLAYFNLDMVNLTSLNYAKVLELKEYLVTSQQLQWTNNNQIYFIEQRKHKNDTQLSTVNIETKQKQVIKASDGQDWLKLHALSPDQTQLALGYEAGQNNYRIEILNLTDNSSKAIAVIEDGIHGLSWHPSGEYLLISNTNNLLLIDRQGNSTDIAFNNYKIIRDAKFTPSGEEILMELVNVDVDILRATNTAPQQYEKIVDTSSVDFLPVFSADSTKFVFESHRFGLKQLFLYEQGKQTLIFANPNNEELFGVVWSKNGEEVITASKDKLFRIALNSGDYQQIPHLHHSFYLREKFNNEEAILVSYRSDDGVTFHPAKLDLQTLSLTPFTGQGERLACYAMALDKHDQIYFSNNKQVFRLDQDGNFAQVWHADDSDIIGLAVDEQTLNITSEQEQGYQLTQLNLQSARSEIHHIENEKGNMLINASHDSTQFLYLTEPKRTRTLVRLR</sequence>
<comment type="caution">
    <text evidence="5">The sequence shown here is derived from an EMBL/GenBank/DDBJ whole genome shotgun (WGS) entry which is preliminary data.</text>
</comment>
<feature type="domain" description="OmpR/PhoB-type" evidence="4">
    <location>
        <begin position="1"/>
        <end position="99"/>
    </location>
</feature>
<feature type="transmembrane region" description="Helical" evidence="3">
    <location>
        <begin position="110"/>
        <end position="129"/>
    </location>
</feature>
<dbReference type="Pfam" id="PF00486">
    <property type="entry name" value="Trans_reg_C"/>
    <property type="match status" value="1"/>
</dbReference>
<keyword evidence="1 2" id="KW-0238">DNA-binding</keyword>